<sequence length="525" mass="55629">MHLSNVTGSNVVPEAASVRRPKPVVLLILDGWGHRDDPRDNALALADIPNWRRLFAAHPTTLVHTEGTHVGLPDGQMGNSEVGHMNIGAGRVVYQDLTRIDAAIADASFFANDELLSACGAVNATGGTLHLMGLLSPGGVHSHEAHLFAMLELAKREGVARVAVHAFTDGRDMPPRSAAPSLRALQDACAAAGNAHVASVSGRYFAMDRDRRWERVRRAWDAIVDAQSPHRAADALAALDAAYARDENDEFVAPTVIDGATPVADGDAVVFMNFRADRARQLAAAFVAPGFDGFDARRPALARFTCLTEYDASLPAPLAFAPDDLRNTLGEVLGAGGLTQLRIAETEKYAHVTFFFNGGREAPFPGEERILVPSPKVATYDLQPEMSCPEVTEKLVAAIASGRFDAVVCNFANPDMVGHTGDLQAAIKAVEAVDRALGEVAAAVAAQGGELLVTADHGNVEMMRDPETGEPHTSHTVGPVDLIYVGHRAGATLRTGGALRDLAPTMLDLLGVPKPAEMTGRSLLA</sequence>
<reference evidence="12 13" key="1">
    <citation type="submission" date="2020-08" db="EMBL/GenBank/DDBJ databases">
        <title>A Genomic Blueprint of the Chicken Gut Microbiome.</title>
        <authorList>
            <person name="Gilroy R."/>
            <person name="Ravi A."/>
            <person name="Getino M."/>
            <person name="Pursley I."/>
            <person name="Horton D.L."/>
            <person name="Alikhan N.-F."/>
            <person name="Baker D."/>
            <person name="Gharbi K."/>
            <person name="Hall N."/>
            <person name="Watson M."/>
            <person name="Adriaenssens E.M."/>
            <person name="Foster-Nyarko E."/>
            <person name="Jarju S."/>
            <person name="Secka A."/>
            <person name="Antonio M."/>
            <person name="Oren A."/>
            <person name="Chaudhuri R."/>
            <person name="La Ragione R.M."/>
            <person name="Hildebrand F."/>
            <person name="Pallen M.J."/>
        </authorList>
    </citation>
    <scope>NUCLEOTIDE SEQUENCE [LARGE SCALE GENOMIC DNA]</scope>
    <source>
        <strain evidence="12 13">Sa2BVA3</strain>
    </source>
</reference>
<evidence type="ECO:0000259" key="10">
    <source>
        <dbReference type="Pfam" id="PF01676"/>
    </source>
</evidence>
<dbReference type="EC" id="5.4.2.12" evidence="8 9"/>
<dbReference type="InterPro" id="IPR017850">
    <property type="entry name" value="Alkaline_phosphatase_core_sf"/>
</dbReference>
<keyword evidence="7 8" id="KW-0413">Isomerase</keyword>
<comment type="subunit">
    <text evidence="8">Monomer.</text>
</comment>
<feature type="binding site" evidence="8">
    <location>
        <position position="209"/>
    </location>
    <ligand>
        <name>substrate</name>
    </ligand>
</feature>
<dbReference type="Gene3D" id="3.40.720.10">
    <property type="entry name" value="Alkaline Phosphatase, subunit A"/>
    <property type="match status" value="1"/>
</dbReference>
<feature type="binding site" evidence="8">
    <location>
        <position position="457"/>
    </location>
    <ligand>
        <name>Mn(2+)</name>
        <dbReference type="ChEBI" id="CHEBI:29035"/>
        <label>2</label>
    </ligand>
</feature>
<evidence type="ECO:0000256" key="2">
    <source>
        <dbReference type="ARBA" id="ARBA00004798"/>
    </source>
</evidence>
<feature type="binding site" evidence="8">
    <location>
        <position position="203"/>
    </location>
    <ligand>
        <name>substrate</name>
    </ligand>
</feature>
<organism evidence="12 13">
    <name type="scientific">Luteimonas colneyensis</name>
    <dbReference type="NCBI Taxonomy" id="2762230"/>
    <lineage>
        <taxon>Bacteria</taxon>
        <taxon>Pseudomonadati</taxon>
        <taxon>Pseudomonadota</taxon>
        <taxon>Gammaproteobacteria</taxon>
        <taxon>Lysobacterales</taxon>
        <taxon>Lysobacteraceae</taxon>
        <taxon>Luteimonas</taxon>
    </lineage>
</organism>
<dbReference type="SUPFAM" id="SSF53649">
    <property type="entry name" value="Alkaline phosphatase-like"/>
    <property type="match status" value="1"/>
</dbReference>
<dbReference type="InterPro" id="IPR011258">
    <property type="entry name" value="BPG-indep_PGM_N"/>
</dbReference>
<keyword evidence="6 8" id="KW-0464">Manganese</keyword>
<feature type="binding site" evidence="8">
    <location>
        <position position="30"/>
    </location>
    <ligand>
        <name>Mn(2+)</name>
        <dbReference type="ChEBI" id="CHEBI:29035"/>
        <label>2</label>
    </ligand>
</feature>
<dbReference type="HAMAP" id="MF_01038">
    <property type="entry name" value="GpmI"/>
    <property type="match status" value="1"/>
</dbReference>
<dbReference type="Proteomes" id="UP000647183">
    <property type="component" value="Unassembled WGS sequence"/>
</dbReference>
<dbReference type="EMBL" id="JACSQJ010000002">
    <property type="protein sequence ID" value="MBD7987652.1"/>
    <property type="molecule type" value="Genomic_DNA"/>
</dbReference>
<proteinExistence type="inferred from homology"/>
<keyword evidence="5 8" id="KW-0324">Glycolysis</keyword>
<dbReference type="PIRSF" id="PIRSF001492">
    <property type="entry name" value="IPGAM"/>
    <property type="match status" value="1"/>
</dbReference>
<protein>
    <recommendedName>
        <fullName evidence="8 9">2,3-bisphosphoglycerate-independent phosphoglycerate mutase</fullName>
        <shortName evidence="8">BPG-independent PGAM</shortName>
        <shortName evidence="8">Phosphoglyceromutase</shortName>
        <shortName evidence="8">iPGM</shortName>
        <ecNumber evidence="8 9">5.4.2.12</ecNumber>
    </recommendedName>
</protein>
<evidence type="ECO:0000256" key="8">
    <source>
        <dbReference type="HAMAP-Rule" id="MF_01038"/>
    </source>
</evidence>
<feature type="binding site" evidence="8">
    <location>
        <position position="80"/>
    </location>
    <ligand>
        <name>Mn(2+)</name>
        <dbReference type="ChEBI" id="CHEBI:29035"/>
        <label>2</label>
    </ligand>
</feature>
<dbReference type="Pfam" id="PF01676">
    <property type="entry name" value="Metalloenzyme"/>
    <property type="match status" value="1"/>
</dbReference>
<evidence type="ECO:0000256" key="4">
    <source>
        <dbReference type="ARBA" id="ARBA00022723"/>
    </source>
</evidence>
<feature type="binding site" evidence="8">
    <location>
        <begin position="275"/>
        <end position="278"/>
    </location>
    <ligand>
        <name>substrate</name>
    </ligand>
</feature>
<feature type="binding site" evidence="8">
    <location>
        <position position="419"/>
    </location>
    <ligand>
        <name>Mn(2+)</name>
        <dbReference type="ChEBI" id="CHEBI:29035"/>
        <label>1</label>
    </ligand>
</feature>
<evidence type="ECO:0000256" key="7">
    <source>
        <dbReference type="ARBA" id="ARBA00023235"/>
    </source>
</evidence>
<comment type="cofactor">
    <cofactor evidence="8">
        <name>Mn(2+)</name>
        <dbReference type="ChEBI" id="CHEBI:29035"/>
    </cofactor>
    <text evidence="8">Binds 2 manganese ions per subunit.</text>
</comment>
<feature type="binding site" evidence="8">
    <location>
        <begin position="171"/>
        <end position="172"/>
    </location>
    <ligand>
        <name>substrate</name>
    </ligand>
</feature>
<evidence type="ECO:0000256" key="3">
    <source>
        <dbReference type="ARBA" id="ARBA00008819"/>
    </source>
</evidence>
<keyword evidence="13" id="KW-1185">Reference proteome</keyword>
<feature type="domain" description="BPG-independent PGAM N-terminal" evidence="11">
    <location>
        <begin position="100"/>
        <end position="311"/>
    </location>
</feature>
<feature type="binding site" evidence="8">
    <location>
        <position position="141"/>
    </location>
    <ligand>
        <name>substrate</name>
    </ligand>
</feature>
<evidence type="ECO:0000256" key="9">
    <source>
        <dbReference type="NCBIfam" id="TIGR01307"/>
    </source>
</evidence>
<dbReference type="Gene3D" id="3.40.1450.10">
    <property type="entry name" value="BPG-independent phosphoglycerate mutase, domain B"/>
    <property type="match status" value="1"/>
</dbReference>
<dbReference type="InterPro" id="IPR036646">
    <property type="entry name" value="PGAM_B_sf"/>
</dbReference>
<dbReference type="PANTHER" id="PTHR31637:SF0">
    <property type="entry name" value="2,3-BISPHOSPHOGLYCERATE-INDEPENDENT PHOSPHOGLYCERATE MUTASE"/>
    <property type="match status" value="1"/>
</dbReference>
<gene>
    <name evidence="8" type="primary">gpmI</name>
    <name evidence="12" type="ORF">H9645_06370</name>
</gene>
<comment type="function">
    <text evidence="8">Catalyzes the interconversion of 2-phosphoglycerate and 3-phosphoglycerate.</text>
</comment>
<evidence type="ECO:0000256" key="6">
    <source>
        <dbReference type="ARBA" id="ARBA00023211"/>
    </source>
</evidence>
<feature type="binding site" evidence="8">
    <location>
        <position position="415"/>
    </location>
    <ligand>
        <name>Mn(2+)</name>
        <dbReference type="ChEBI" id="CHEBI:29035"/>
        <label>1</label>
    </ligand>
</feature>
<dbReference type="GO" id="GO:0004619">
    <property type="term" value="F:phosphoglycerate mutase activity"/>
    <property type="evidence" value="ECO:0007669"/>
    <property type="project" value="UniProtKB-EC"/>
</dbReference>
<comment type="pathway">
    <text evidence="2 8">Carbohydrate degradation; glycolysis; pyruvate from D-glyceraldehyde 3-phosphate: step 3/5.</text>
</comment>
<dbReference type="InterPro" id="IPR005995">
    <property type="entry name" value="Pgm_bpd_ind"/>
</dbReference>
<comment type="caution">
    <text evidence="12">The sequence shown here is derived from an EMBL/GenBank/DDBJ whole genome shotgun (WGS) entry which is preliminary data.</text>
</comment>
<dbReference type="Pfam" id="PF06415">
    <property type="entry name" value="iPGM_N"/>
    <property type="match status" value="1"/>
</dbReference>
<dbReference type="CDD" id="cd16010">
    <property type="entry name" value="iPGM"/>
    <property type="match status" value="1"/>
</dbReference>
<feature type="binding site" evidence="8">
    <location>
        <position position="348"/>
    </location>
    <ligand>
        <name>substrate</name>
    </ligand>
</feature>
<evidence type="ECO:0000256" key="5">
    <source>
        <dbReference type="ARBA" id="ARBA00023152"/>
    </source>
</evidence>
<comment type="catalytic activity">
    <reaction evidence="1 8">
        <text>(2R)-2-phosphoglycerate = (2R)-3-phosphoglycerate</text>
        <dbReference type="Rhea" id="RHEA:15901"/>
        <dbReference type="ChEBI" id="CHEBI:58272"/>
        <dbReference type="ChEBI" id="CHEBI:58289"/>
        <dbReference type="EC" id="5.4.2.12"/>
    </reaction>
</comment>
<evidence type="ECO:0000259" key="11">
    <source>
        <dbReference type="Pfam" id="PF06415"/>
    </source>
</evidence>
<evidence type="ECO:0000256" key="1">
    <source>
        <dbReference type="ARBA" id="ARBA00000370"/>
    </source>
</evidence>
<evidence type="ECO:0000313" key="12">
    <source>
        <dbReference type="EMBL" id="MBD7987652.1"/>
    </source>
</evidence>
<feature type="binding site" evidence="8">
    <location>
        <position position="456"/>
    </location>
    <ligand>
        <name>Mn(2+)</name>
        <dbReference type="ChEBI" id="CHEBI:29035"/>
        <label>2</label>
    </ligand>
</feature>
<name>A0ABR8UHZ1_9GAMM</name>
<dbReference type="SUPFAM" id="SSF64158">
    <property type="entry name" value="2,3-Bisphosphoglycerate-independent phosphoglycerate mutase, substrate-binding domain"/>
    <property type="match status" value="1"/>
</dbReference>
<dbReference type="PANTHER" id="PTHR31637">
    <property type="entry name" value="2,3-BISPHOSPHOGLYCERATE-INDEPENDENT PHOSPHOGLYCERATE MUTASE"/>
    <property type="match status" value="1"/>
</dbReference>
<keyword evidence="4 8" id="KW-0479">Metal-binding</keyword>
<accession>A0ABR8UHZ1</accession>
<evidence type="ECO:0000313" key="13">
    <source>
        <dbReference type="Proteomes" id="UP000647183"/>
    </source>
</evidence>
<feature type="binding site" evidence="8">
    <location>
        <position position="475"/>
    </location>
    <ligand>
        <name>Mn(2+)</name>
        <dbReference type="ChEBI" id="CHEBI:29035"/>
        <label>1</label>
    </ligand>
</feature>
<dbReference type="InterPro" id="IPR006124">
    <property type="entry name" value="Metalloenzyme"/>
</dbReference>
<comment type="similarity">
    <text evidence="3 8">Belongs to the BPG-independent phosphoglycerate mutase family.</text>
</comment>
<feature type="domain" description="Metalloenzyme" evidence="10">
    <location>
        <begin position="22"/>
        <end position="513"/>
    </location>
</feature>
<feature type="active site" description="Phosphoserine intermediate" evidence="8">
    <location>
        <position position="80"/>
    </location>
</feature>
<dbReference type="NCBIfam" id="TIGR01307">
    <property type="entry name" value="pgm_bpd_ind"/>
    <property type="match status" value="1"/>
</dbReference>